<dbReference type="VEuPathDB" id="FungiDB:VP01_1419g2"/>
<organism evidence="1 2">
    <name type="scientific">Puccinia sorghi</name>
    <dbReference type="NCBI Taxonomy" id="27349"/>
    <lineage>
        <taxon>Eukaryota</taxon>
        <taxon>Fungi</taxon>
        <taxon>Dikarya</taxon>
        <taxon>Basidiomycota</taxon>
        <taxon>Pucciniomycotina</taxon>
        <taxon>Pucciniomycetes</taxon>
        <taxon>Pucciniales</taxon>
        <taxon>Pucciniaceae</taxon>
        <taxon>Puccinia</taxon>
    </lineage>
</organism>
<dbReference type="AlphaFoldDB" id="A0A0L6VMH9"/>
<feature type="non-terminal residue" evidence="1">
    <location>
        <position position="1"/>
    </location>
</feature>
<comment type="caution">
    <text evidence="1">The sequence shown here is derived from an EMBL/GenBank/DDBJ whole genome shotgun (WGS) entry which is preliminary data.</text>
</comment>
<protein>
    <submittedName>
        <fullName evidence="1">Uncharacterized protein</fullName>
    </submittedName>
</protein>
<proteinExistence type="predicted"/>
<evidence type="ECO:0000313" key="1">
    <source>
        <dbReference type="EMBL" id="KNZ61325.1"/>
    </source>
</evidence>
<accession>A0A0L6VMH9</accession>
<dbReference type="Proteomes" id="UP000037035">
    <property type="component" value="Unassembled WGS sequence"/>
</dbReference>
<dbReference type="EMBL" id="LAVV01004665">
    <property type="protein sequence ID" value="KNZ61325.1"/>
    <property type="molecule type" value="Genomic_DNA"/>
</dbReference>
<keyword evidence="2" id="KW-1185">Reference proteome</keyword>
<dbReference type="OrthoDB" id="611564at2759"/>
<name>A0A0L6VMH9_9BASI</name>
<reference evidence="1 2" key="1">
    <citation type="submission" date="2015-08" db="EMBL/GenBank/DDBJ databases">
        <title>Next Generation Sequencing and Analysis of the Genome of Puccinia sorghi L Schw, the Causal Agent of Maize Common Rust.</title>
        <authorList>
            <person name="Rochi L."/>
            <person name="Burguener G."/>
            <person name="Darino M."/>
            <person name="Turjanski A."/>
            <person name="Kreff E."/>
            <person name="Dieguez M.J."/>
            <person name="Sacco F."/>
        </authorList>
    </citation>
    <scope>NUCLEOTIDE SEQUENCE [LARGE SCALE GENOMIC DNA]</scope>
    <source>
        <strain evidence="1 2">RO10H11247</strain>
    </source>
</reference>
<evidence type="ECO:0000313" key="2">
    <source>
        <dbReference type="Proteomes" id="UP000037035"/>
    </source>
</evidence>
<gene>
    <name evidence="1" type="ORF">VP01_1419g2</name>
</gene>
<sequence>DDVKVNIKEEVTPLSSAGSLQLQELQTLSAMFLNQIPTSDCVCFIKVVEIEANTEVLVSLSATTNPMVCKSWLEESAQTNFDAFLCHLASIYVHIMLFKDVNVGIVSTPEDTIIVPKGITSFHFVLLTHEISLEKKFLLGGWVRDPHKLDQRTPKVAT</sequence>